<evidence type="ECO:0000313" key="5">
    <source>
        <dbReference type="EMBL" id="KAL2635549.1"/>
    </source>
</evidence>
<organism evidence="5 6">
    <name type="scientific">Riccia fluitans</name>
    <dbReference type="NCBI Taxonomy" id="41844"/>
    <lineage>
        <taxon>Eukaryota</taxon>
        <taxon>Viridiplantae</taxon>
        <taxon>Streptophyta</taxon>
        <taxon>Embryophyta</taxon>
        <taxon>Marchantiophyta</taxon>
        <taxon>Marchantiopsida</taxon>
        <taxon>Marchantiidae</taxon>
        <taxon>Marchantiales</taxon>
        <taxon>Ricciaceae</taxon>
        <taxon>Riccia</taxon>
    </lineage>
</organism>
<evidence type="ECO:0000256" key="1">
    <source>
        <dbReference type="ARBA" id="ARBA00009183"/>
    </source>
</evidence>
<keyword evidence="6" id="KW-1185">Reference proteome</keyword>
<gene>
    <name evidence="5" type="ORF">R1flu_007028</name>
</gene>
<evidence type="ECO:0000313" key="6">
    <source>
        <dbReference type="Proteomes" id="UP001605036"/>
    </source>
</evidence>
<dbReference type="Proteomes" id="UP001605036">
    <property type="component" value="Unassembled WGS sequence"/>
</dbReference>
<comment type="catalytic activity">
    <reaction evidence="4">
        <text>indole-3-pyruvate + NADPH + O2 + H(+) = (indol-3-yl)acetate + CO2 + NADP(+) + H2O</text>
        <dbReference type="Rhea" id="RHEA:34331"/>
        <dbReference type="ChEBI" id="CHEBI:15377"/>
        <dbReference type="ChEBI" id="CHEBI:15378"/>
        <dbReference type="ChEBI" id="CHEBI:15379"/>
        <dbReference type="ChEBI" id="CHEBI:16526"/>
        <dbReference type="ChEBI" id="CHEBI:17640"/>
        <dbReference type="ChEBI" id="CHEBI:30854"/>
        <dbReference type="ChEBI" id="CHEBI:57783"/>
        <dbReference type="ChEBI" id="CHEBI:58349"/>
        <dbReference type="EC" id="1.14.13.168"/>
    </reaction>
</comment>
<dbReference type="PANTHER" id="PTHR43539:SF68">
    <property type="entry name" value="FLAVIN-BINDING MONOOXYGENASE-LIKE PROTEIN (AFU_ORTHOLOGUE AFUA_4G09220)"/>
    <property type="match status" value="1"/>
</dbReference>
<proteinExistence type="inferred from homology"/>
<protein>
    <recommendedName>
        <fullName evidence="3">indole-3-pyruvate monooxygenase</fullName>
        <ecNumber evidence="3">1.14.13.168</ecNumber>
    </recommendedName>
</protein>
<dbReference type="AlphaFoldDB" id="A0ABD1YYS9"/>
<reference evidence="5 6" key="1">
    <citation type="submission" date="2024-09" db="EMBL/GenBank/DDBJ databases">
        <title>Chromosome-scale assembly of Riccia fluitans.</title>
        <authorList>
            <person name="Paukszto L."/>
            <person name="Sawicki J."/>
            <person name="Karawczyk K."/>
            <person name="Piernik-Szablinska J."/>
            <person name="Szczecinska M."/>
            <person name="Mazdziarz M."/>
        </authorList>
    </citation>
    <scope>NUCLEOTIDE SEQUENCE [LARGE SCALE GENOMIC DNA]</scope>
    <source>
        <strain evidence="5">Rf_01</strain>
        <tissue evidence="5">Aerial parts of the thallus</tissue>
    </source>
</reference>
<dbReference type="InterPro" id="IPR032710">
    <property type="entry name" value="NTF2-like_dom_sf"/>
</dbReference>
<accession>A0ABD1YYS9</accession>
<comment type="similarity">
    <text evidence="1">Belongs to the FMO family.</text>
</comment>
<sequence>MGSSQEISAWLSKFGDALLRNDTSGVLELFLEEECYWRDYLAFTWNLHTCESKNEIAQMLEETLQRTEAEHWEIDGTATESGGVVEAAIRFENPIARCRGYLRLREGKCWVIVTTLWQLKGHEEQAGPFRPPGVVCGAVKGRKTWLQIKKQEELELGHCKQPYCVIIGGGQAGIALGARLKVLGVPTIIVEKNEKPGDTWRNRFSTLNTHTPVWMDHFPYMNFPSTWPLFSSKDQMGDFLECYVKLMGLNYWCSSECKSASFDEKESCWKVTVENKKDGSVIALCPVHLILATGWAGFANVPRFIGAESFQGVQVHSSKFHTGEGWEGKQCVIIGAGVSAHDICQDLWEQGASQVTMVQKSSTTVVGQLTIFQPPPNEDEINASTSAVENFDMLMFSVPYKVLTRLQVPLYEQIAKADKNFYDRLTKAGFKLDFGEDGSGLYLKLLRRSGGYYLDVGASELIASGEIQVKSGVSVQEIRAKSVLFTDGSEVAADLIVYATGYKNMKEFIAKLISQEVSDKVGLIWGLGSDTQNDPGPWAGELRNLWKPLAHPNLWIMGGPFCQSRQMSRFLAIQLKARMENIPTPVFWPDCHTTPQALSSKKLTT</sequence>
<evidence type="ECO:0000256" key="3">
    <source>
        <dbReference type="ARBA" id="ARBA00039148"/>
    </source>
</evidence>
<comment type="caution">
    <text evidence="5">The sequence shown here is derived from an EMBL/GenBank/DDBJ whole genome shotgun (WGS) entry which is preliminary data.</text>
</comment>
<dbReference type="InterPro" id="IPR036188">
    <property type="entry name" value="FAD/NAD-bd_sf"/>
</dbReference>
<dbReference type="Pfam" id="PF13738">
    <property type="entry name" value="Pyr_redox_3"/>
    <property type="match status" value="1"/>
</dbReference>
<dbReference type="EMBL" id="JBHFFA010000003">
    <property type="protein sequence ID" value="KAL2635549.1"/>
    <property type="molecule type" value="Genomic_DNA"/>
</dbReference>
<evidence type="ECO:0000256" key="2">
    <source>
        <dbReference type="ARBA" id="ARBA00023002"/>
    </source>
</evidence>
<dbReference type="SUPFAM" id="SSF51905">
    <property type="entry name" value="FAD/NAD(P)-binding domain"/>
    <property type="match status" value="1"/>
</dbReference>
<dbReference type="SUPFAM" id="SSF54427">
    <property type="entry name" value="NTF2-like"/>
    <property type="match status" value="1"/>
</dbReference>
<name>A0ABD1YYS9_9MARC</name>
<dbReference type="GO" id="GO:0103075">
    <property type="term" value="F:indole-3-pyruvate monooxygenase activity"/>
    <property type="evidence" value="ECO:0007669"/>
    <property type="project" value="UniProtKB-EC"/>
</dbReference>
<dbReference type="EC" id="1.14.13.168" evidence="3"/>
<dbReference type="InterPro" id="IPR050982">
    <property type="entry name" value="Auxin_biosynth/cation_transpt"/>
</dbReference>
<dbReference type="PANTHER" id="PTHR43539">
    <property type="entry name" value="FLAVIN-BINDING MONOOXYGENASE-LIKE PROTEIN (AFU_ORTHOLOGUE AFUA_4G09220)"/>
    <property type="match status" value="1"/>
</dbReference>
<dbReference type="Gene3D" id="3.50.50.60">
    <property type="entry name" value="FAD/NAD(P)-binding domain"/>
    <property type="match status" value="1"/>
</dbReference>
<evidence type="ECO:0000256" key="4">
    <source>
        <dbReference type="ARBA" id="ARBA00047707"/>
    </source>
</evidence>
<keyword evidence="2" id="KW-0560">Oxidoreductase</keyword>